<dbReference type="InterPro" id="IPR050171">
    <property type="entry name" value="MFS_Transporters"/>
</dbReference>
<proteinExistence type="predicted"/>
<feature type="domain" description="Major facilitator superfamily (MFS) profile" evidence="8">
    <location>
        <begin position="1"/>
        <end position="168"/>
    </location>
</feature>
<evidence type="ECO:0000256" key="4">
    <source>
        <dbReference type="ARBA" id="ARBA00022692"/>
    </source>
</evidence>
<feature type="transmembrane region" description="Helical" evidence="7">
    <location>
        <begin position="348"/>
        <end position="366"/>
    </location>
</feature>
<feature type="transmembrane region" description="Helical" evidence="7">
    <location>
        <begin position="24"/>
        <end position="43"/>
    </location>
</feature>
<keyword evidence="10" id="KW-1185">Reference proteome</keyword>
<dbReference type="Pfam" id="PF07690">
    <property type="entry name" value="MFS_1"/>
    <property type="match status" value="2"/>
</dbReference>
<evidence type="ECO:0000313" key="9">
    <source>
        <dbReference type="EMBL" id="NMM47406.1"/>
    </source>
</evidence>
<dbReference type="InterPro" id="IPR020846">
    <property type="entry name" value="MFS_dom"/>
</dbReference>
<dbReference type="GO" id="GO:0022857">
    <property type="term" value="F:transmembrane transporter activity"/>
    <property type="evidence" value="ECO:0007669"/>
    <property type="project" value="InterPro"/>
</dbReference>
<dbReference type="GO" id="GO:0005886">
    <property type="term" value="C:plasma membrane"/>
    <property type="evidence" value="ECO:0007669"/>
    <property type="project" value="UniProtKB-SubCell"/>
</dbReference>
<feature type="transmembrane region" description="Helical" evidence="7">
    <location>
        <begin position="119"/>
        <end position="137"/>
    </location>
</feature>
<evidence type="ECO:0000256" key="3">
    <source>
        <dbReference type="ARBA" id="ARBA00022475"/>
    </source>
</evidence>
<keyword evidence="2" id="KW-0813">Transport</keyword>
<evidence type="ECO:0000256" key="7">
    <source>
        <dbReference type="SAM" id="Phobius"/>
    </source>
</evidence>
<dbReference type="InterPro" id="IPR036259">
    <property type="entry name" value="MFS_trans_sf"/>
</dbReference>
<evidence type="ECO:0000313" key="10">
    <source>
        <dbReference type="Proteomes" id="UP000559010"/>
    </source>
</evidence>
<keyword evidence="5 7" id="KW-1133">Transmembrane helix</keyword>
<keyword evidence="3" id="KW-1003">Cell membrane</keyword>
<comment type="caution">
    <text evidence="9">The sequence shown here is derived from an EMBL/GenBank/DDBJ whole genome shotgun (WGS) entry which is preliminary data.</text>
</comment>
<name>A0A848IUN7_9BACT</name>
<feature type="transmembrane region" description="Helical" evidence="7">
    <location>
        <begin position="55"/>
        <end position="72"/>
    </location>
</feature>
<dbReference type="SUPFAM" id="SSF103473">
    <property type="entry name" value="MFS general substrate transporter"/>
    <property type="match status" value="2"/>
</dbReference>
<keyword evidence="4 7" id="KW-0812">Transmembrane</keyword>
<gene>
    <name evidence="9" type="ORF">HH304_03280</name>
</gene>
<dbReference type="PANTHER" id="PTHR23517:SF3">
    <property type="entry name" value="INTEGRAL MEMBRANE TRANSPORT PROTEIN"/>
    <property type="match status" value="1"/>
</dbReference>
<sequence>MIGLERTIFPEYAEKQFGIESSTAFLTFIIAFGITKAIANYFTGRLSNKLGRKKLLIIGWLFAIPVPLMLIYANHWYFVVLANVFLGINQGLAWSSTVIMKIDLVGQKERGLAMGFNEAAGYLAVGVIAFFTGYIASEYGVTPYPFYLGVVISLSGLILSVFFVRDTTQYSEIEKIDQDTSHQENIFLETSFKDKTLSSVTQAGLVNNLNDGMIWGLIPALLFSLKYESAQIGIVTALYPAIWGIGQLATGRMADIYSRKAMLTYGMVLQGVVIILFSLVSSFSLFIVLSILLGVGTALVYPTFLTTIANNTRPLQRAESVGVFRLWRDMGYAAGALLSGIISDLLGMHYAILSIGILTVVSGLIIKFRMPNQ</sequence>
<dbReference type="Proteomes" id="UP000559010">
    <property type="component" value="Unassembled WGS sequence"/>
</dbReference>
<organism evidence="9 10">
    <name type="scientific">Marinigracilibium pacificum</name>
    <dbReference type="NCBI Taxonomy" id="2729599"/>
    <lineage>
        <taxon>Bacteria</taxon>
        <taxon>Pseudomonadati</taxon>
        <taxon>Bacteroidota</taxon>
        <taxon>Cytophagia</taxon>
        <taxon>Cytophagales</taxon>
        <taxon>Flammeovirgaceae</taxon>
        <taxon>Marinigracilibium</taxon>
    </lineage>
</organism>
<reference evidence="9 10" key="1">
    <citation type="submission" date="2020-04" db="EMBL/GenBank/DDBJ databases">
        <title>Flammeovirgaceae bacterium KN852 isolated from deep sea.</title>
        <authorList>
            <person name="Zhang D.-C."/>
        </authorList>
    </citation>
    <scope>NUCLEOTIDE SEQUENCE [LARGE SCALE GENOMIC DNA]</scope>
    <source>
        <strain evidence="9 10">KN852</strain>
    </source>
</reference>
<keyword evidence="6 7" id="KW-0472">Membrane</keyword>
<dbReference type="EMBL" id="JABBNU010000002">
    <property type="protein sequence ID" value="NMM47406.1"/>
    <property type="molecule type" value="Genomic_DNA"/>
</dbReference>
<dbReference type="PANTHER" id="PTHR23517">
    <property type="entry name" value="RESISTANCE PROTEIN MDTM, PUTATIVE-RELATED-RELATED"/>
    <property type="match status" value="1"/>
</dbReference>
<accession>A0A848IUN7</accession>
<dbReference type="Gene3D" id="1.20.1250.20">
    <property type="entry name" value="MFS general substrate transporter like domains"/>
    <property type="match status" value="2"/>
</dbReference>
<comment type="subcellular location">
    <subcellularLocation>
        <location evidence="1">Cell membrane</location>
        <topology evidence="1">Multi-pass membrane protein</topology>
    </subcellularLocation>
</comment>
<evidence type="ECO:0000256" key="2">
    <source>
        <dbReference type="ARBA" id="ARBA00022448"/>
    </source>
</evidence>
<evidence type="ECO:0000256" key="6">
    <source>
        <dbReference type="ARBA" id="ARBA00023136"/>
    </source>
</evidence>
<feature type="domain" description="Major facilitator superfamily (MFS) profile" evidence="8">
    <location>
        <begin position="196"/>
        <end position="373"/>
    </location>
</feature>
<feature type="transmembrane region" description="Helical" evidence="7">
    <location>
        <begin position="78"/>
        <end position="99"/>
    </location>
</feature>
<evidence type="ECO:0000256" key="1">
    <source>
        <dbReference type="ARBA" id="ARBA00004651"/>
    </source>
</evidence>
<dbReference type="InterPro" id="IPR011701">
    <property type="entry name" value="MFS"/>
</dbReference>
<dbReference type="CDD" id="cd17325">
    <property type="entry name" value="MFS_MdtG_SLC18_like"/>
    <property type="match status" value="1"/>
</dbReference>
<dbReference type="PROSITE" id="PS50850">
    <property type="entry name" value="MFS"/>
    <property type="match status" value="2"/>
</dbReference>
<evidence type="ECO:0000259" key="8">
    <source>
        <dbReference type="PROSITE" id="PS50850"/>
    </source>
</evidence>
<protein>
    <submittedName>
        <fullName evidence="9">MFS transporter</fullName>
    </submittedName>
</protein>
<evidence type="ECO:0000256" key="5">
    <source>
        <dbReference type="ARBA" id="ARBA00022989"/>
    </source>
</evidence>
<feature type="transmembrane region" description="Helical" evidence="7">
    <location>
        <begin position="143"/>
        <end position="164"/>
    </location>
</feature>
<dbReference type="AlphaFoldDB" id="A0A848IUN7"/>